<evidence type="ECO:0000256" key="3">
    <source>
        <dbReference type="ARBA" id="ARBA00022842"/>
    </source>
</evidence>
<dbReference type="Proteomes" id="UP000664209">
    <property type="component" value="Unassembled WGS sequence"/>
</dbReference>
<dbReference type="InterPro" id="IPR013341">
    <property type="entry name" value="Mandelate_racemase_N_dom"/>
</dbReference>
<keyword evidence="4 8" id="KW-0456">Lyase</keyword>
<reference evidence="8" key="1">
    <citation type="submission" date="2021-03" db="EMBL/GenBank/DDBJ databases">
        <title>Actinotalea soli sp. nov., isolated from soil.</title>
        <authorList>
            <person name="Ping W."/>
            <person name="Zhang J."/>
        </authorList>
    </citation>
    <scope>NUCLEOTIDE SEQUENCE</scope>
    <source>
        <strain evidence="8">BY-33</strain>
    </source>
</reference>
<dbReference type="GO" id="GO:0043748">
    <property type="term" value="F:O-succinylbenzoate synthase activity"/>
    <property type="evidence" value="ECO:0007669"/>
    <property type="project" value="UniProtKB-EC"/>
</dbReference>
<comment type="caution">
    <text evidence="8">The sequence shown here is derived from an EMBL/GenBank/DDBJ whole genome shotgun (WGS) entry which is preliminary data.</text>
</comment>
<feature type="domain" description="Mandelate racemase/muconate lactonizing enzyme C-terminal" evidence="7">
    <location>
        <begin position="145"/>
        <end position="238"/>
    </location>
</feature>
<dbReference type="RefSeq" id="WP_208055464.1">
    <property type="nucleotide sequence ID" value="NZ_JAGEMK010000003.1"/>
</dbReference>
<dbReference type="SUPFAM" id="SSF51604">
    <property type="entry name" value="Enolase C-terminal domain-like"/>
    <property type="match status" value="1"/>
</dbReference>
<dbReference type="Pfam" id="PF13378">
    <property type="entry name" value="MR_MLE_C"/>
    <property type="match status" value="1"/>
</dbReference>
<organism evidence="8 9">
    <name type="scientific">Actinotalea soli</name>
    <dbReference type="NCBI Taxonomy" id="2819234"/>
    <lineage>
        <taxon>Bacteria</taxon>
        <taxon>Bacillati</taxon>
        <taxon>Actinomycetota</taxon>
        <taxon>Actinomycetes</taxon>
        <taxon>Micrococcales</taxon>
        <taxon>Cellulomonadaceae</taxon>
        <taxon>Actinotalea</taxon>
    </lineage>
</organism>
<evidence type="ECO:0000256" key="2">
    <source>
        <dbReference type="ARBA" id="ARBA00022723"/>
    </source>
</evidence>
<dbReference type="Gene3D" id="3.20.20.120">
    <property type="entry name" value="Enolase-like C-terminal domain"/>
    <property type="match status" value="1"/>
</dbReference>
<dbReference type="CDD" id="cd03317">
    <property type="entry name" value="NAAAR"/>
    <property type="match status" value="1"/>
</dbReference>
<accession>A0A939LSC9</accession>
<keyword evidence="9" id="KW-1185">Reference proteome</keyword>
<dbReference type="PANTHER" id="PTHR48073">
    <property type="entry name" value="O-SUCCINYLBENZOATE SYNTHASE-RELATED"/>
    <property type="match status" value="1"/>
</dbReference>
<dbReference type="PANTHER" id="PTHR48073:SF5">
    <property type="entry name" value="O-SUCCINYLBENZOATE SYNTHASE"/>
    <property type="match status" value="1"/>
</dbReference>
<dbReference type="InterPro" id="IPR036849">
    <property type="entry name" value="Enolase-like_C_sf"/>
</dbReference>
<dbReference type="InterPro" id="IPR010197">
    <property type="entry name" value="OSBS/NAAAR"/>
</dbReference>
<keyword evidence="3" id="KW-0460">Magnesium</keyword>
<dbReference type="AlphaFoldDB" id="A0A939LSC9"/>
<evidence type="ECO:0000313" key="9">
    <source>
        <dbReference type="Proteomes" id="UP000664209"/>
    </source>
</evidence>
<dbReference type="SUPFAM" id="SSF54826">
    <property type="entry name" value="Enolase N-terminal domain-like"/>
    <property type="match status" value="1"/>
</dbReference>
<evidence type="ECO:0000256" key="1">
    <source>
        <dbReference type="ARBA" id="ARBA00001968"/>
    </source>
</evidence>
<proteinExistence type="predicted"/>
<dbReference type="GO" id="GO:0009234">
    <property type="term" value="P:menaquinone biosynthetic process"/>
    <property type="evidence" value="ECO:0007669"/>
    <property type="project" value="UniProtKB-UniRule"/>
</dbReference>
<keyword evidence="2" id="KW-0479">Metal-binding</keyword>
<name>A0A939LSC9_9CELL</name>
<evidence type="ECO:0000313" key="8">
    <source>
        <dbReference type="EMBL" id="MBO1751800.1"/>
    </source>
</evidence>
<dbReference type="Pfam" id="PF02746">
    <property type="entry name" value="MR_MLE_N"/>
    <property type="match status" value="1"/>
</dbReference>
<dbReference type="EC" id="4.2.1.113" evidence="5 6"/>
<dbReference type="Gene3D" id="3.30.390.10">
    <property type="entry name" value="Enolase-like, N-terminal domain"/>
    <property type="match status" value="1"/>
</dbReference>
<protein>
    <recommendedName>
        <fullName evidence="5 6">o-succinylbenzoate synthase</fullName>
        <ecNumber evidence="5 6">4.2.1.113</ecNumber>
    </recommendedName>
</protein>
<dbReference type="InterPro" id="IPR029017">
    <property type="entry name" value="Enolase-like_N"/>
</dbReference>
<dbReference type="InterPro" id="IPR013342">
    <property type="entry name" value="Mandelate_racemase_C"/>
</dbReference>
<dbReference type="NCBIfam" id="TIGR01928">
    <property type="entry name" value="menC_lowGC_arch"/>
    <property type="match status" value="1"/>
</dbReference>
<dbReference type="InterPro" id="IPR029065">
    <property type="entry name" value="Enolase_C-like"/>
</dbReference>
<comment type="cofactor">
    <cofactor evidence="1">
        <name>a divalent metal cation</name>
        <dbReference type="ChEBI" id="CHEBI:60240"/>
    </cofactor>
</comment>
<dbReference type="GO" id="GO:0046872">
    <property type="term" value="F:metal ion binding"/>
    <property type="evidence" value="ECO:0007669"/>
    <property type="project" value="UniProtKB-KW"/>
</dbReference>
<dbReference type="SFLD" id="SFLDG00180">
    <property type="entry name" value="muconate_cycloisomerase"/>
    <property type="match status" value="1"/>
</dbReference>
<dbReference type="SFLD" id="SFLDS00001">
    <property type="entry name" value="Enolase"/>
    <property type="match status" value="1"/>
</dbReference>
<dbReference type="GO" id="GO:0016854">
    <property type="term" value="F:racemase and epimerase activity"/>
    <property type="evidence" value="ECO:0007669"/>
    <property type="project" value="UniProtKB-ARBA"/>
</dbReference>
<dbReference type="SFLD" id="SFLDF00009">
    <property type="entry name" value="o-succinylbenzoate_synthase"/>
    <property type="match status" value="1"/>
</dbReference>
<sequence length="382" mass="41100">MTSVTPRGFETRVLRIPLVAPFETSFGRQDEREVILVRAVTAGAEGWGECVTMPMPLYSSEHTEGAWDVLHRFLYPALLGVGPVNPRHVAARVEHIVGHRMTKAAVELALLDASLRERDESLAGYLGADRTHVPSGVSVGIMPSLDDLLATVQDYLDQGYARIKIKIRPGWDVEPTRLLRRTFGDDLLLQVDANAAYTLSDARLLRQLDDLGLLLIEQPLAEDDLVQHATLATQLQTPICLDESIVSAKVAADAITLGATQVINVKAGRVGGYLEAVRIHDVARAHGVPVWCGGMLETGIGRAANAALAALPGFTLPGDISASDRFYAQDVTDPFVLDEGRIAVPTGPGLGVDVNPERLEAVTVRRSWTPAAGHEADPVPTA</sequence>
<gene>
    <name evidence="8" type="primary">menC</name>
    <name evidence="8" type="ORF">J4G33_08300</name>
</gene>
<dbReference type="SMART" id="SM00922">
    <property type="entry name" value="MR_MLE"/>
    <property type="match status" value="1"/>
</dbReference>
<evidence type="ECO:0000256" key="4">
    <source>
        <dbReference type="ARBA" id="ARBA00023239"/>
    </source>
</evidence>
<evidence type="ECO:0000256" key="5">
    <source>
        <dbReference type="ARBA" id="ARBA00029491"/>
    </source>
</evidence>
<dbReference type="EMBL" id="JAGEMK010000003">
    <property type="protein sequence ID" value="MBO1751800.1"/>
    <property type="molecule type" value="Genomic_DNA"/>
</dbReference>
<evidence type="ECO:0000259" key="7">
    <source>
        <dbReference type="SMART" id="SM00922"/>
    </source>
</evidence>
<evidence type="ECO:0000256" key="6">
    <source>
        <dbReference type="NCBIfam" id="TIGR01928"/>
    </source>
</evidence>